<evidence type="ECO:0000256" key="1">
    <source>
        <dbReference type="ARBA" id="ARBA00022857"/>
    </source>
</evidence>
<organism evidence="4 5">
    <name type="scientific">Weissella coleopterorum</name>
    <dbReference type="NCBI Taxonomy" id="2714949"/>
    <lineage>
        <taxon>Bacteria</taxon>
        <taxon>Bacillati</taxon>
        <taxon>Bacillota</taxon>
        <taxon>Bacilli</taxon>
        <taxon>Lactobacillales</taxon>
        <taxon>Lactobacillaceae</taxon>
        <taxon>Weissella</taxon>
    </lineage>
</organism>
<dbReference type="InterPro" id="IPR013149">
    <property type="entry name" value="ADH-like_C"/>
</dbReference>
<dbReference type="PANTHER" id="PTHR48106:SF18">
    <property type="entry name" value="QUINONE OXIDOREDUCTASE PIG3"/>
    <property type="match status" value="1"/>
</dbReference>
<name>A0A6G8B1X8_9LACO</name>
<evidence type="ECO:0000313" key="4">
    <source>
        <dbReference type="EMBL" id="QIL51225.1"/>
    </source>
</evidence>
<dbReference type="SMART" id="SM00829">
    <property type="entry name" value="PKS_ER"/>
    <property type="match status" value="1"/>
</dbReference>
<dbReference type="AlphaFoldDB" id="A0A6G8B1X8"/>
<dbReference type="SUPFAM" id="SSF51735">
    <property type="entry name" value="NAD(P)-binding Rossmann-fold domains"/>
    <property type="match status" value="1"/>
</dbReference>
<keyword evidence="5" id="KW-1185">Reference proteome</keyword>
<evidence type="ECO:0000259" key="3">
    <source>
        <dbReference type="SMART" id="SM00829"/>
    </source>
</evidence>
<dbReference type="CDD" id="cd05289">
    <property type="entry name" value="MDR_like_2"/>
    <property type="match status" value="1"/>
</dbReference>
<dbReference type="Pfam" id="PF00107">
    <property type="entry name" value="ADH_zinc_N"/>
    <property type="match status" value="1"/>
</dbReference>
<dbReference type="GO" id="GO:0070402">
    <property type="term" value="F:NADPH binding"/>
    <property type="evidence" value="ECO:0007669"/>
    <property type="project" value="TreeGrafter"/>
</dbReference>
<dbReference type="InterPro" id="IPR013154">
    <property type="entry name" value="ADH-like_N"/>
</dbReference>
<dbReference type="RefSeq" id="WP_166011603.1">
    <property type="nucleotide sequence ID" value="NZ_CP049888.1"/>
</dbReference>
<reference evidence="4 5" key="1">
    <citation type="submission" date="2020-03" db="EMBL/GenBank/DDBJ databases">
        <title>Weissella sp. nov., isolated from Cybister lewisianus.</title>
        <authorList>
            <person name="Hyun D.-W."/>
            <person name="Bae J.-W."/>
        </authorList>
    </citation>
    <scope>NUCLEOTIDE SEQUENCE [LARGE SCALE GENOMIC DNA]</scope>
    <source>
        <strain evidence="4 5">HDW19</strain>
    </source>
</reference>
<dbReference type="GO" id="GO:0016651">
    <property type="term" value="F:oxidoreductase activity, acting on NAD(P)H"/>
    <property type="evidence" value="ECO:0007669"/>
    <property type="project" value="TreeGrafter"/>
</dbReference>
<dbReference type="Gene3D" id="3.40.50.720">
    <property type="entry name" value="NAD(P)-binding Rossmann-like Domain"/>
    <property type="match status" value="1"/>
</dbReference>
<keyword evidence="2" id="KW-0560">Oxidoreductase</keyword>
<dbReference type="InterPro" id="IPR020843">
    <property type="entry name" value="ER"/>
</dbReference>
<dbReference type="Pfam" id="PF08240">
    <property type="entry name" value="ADH_N"/>
    <property type="match status" value="1"/>
</dbReference>
<proteinExistence type="predicted"/>
<gene>
    <name evidence="4" type="ORF">G7084_07965</name>
</gene>
<evidence type="ECO:0000256" key="2">
    <source>
        <dbReference type="ARBA" id="ARBA00023002"/>
    </source>
</evidence>
<dbReference type="Gene3D" id="3.90.180.10">
    <property type="entry name" value="Medium-chain alcohol dehydrogenases, catalytic domain"/>
    <property type="match status" value="1"/>
</dbReference>
<dbReference type="InterPro" id="IPR011032">
    <property type="entry name" value="GroES-like_sf"/>
</dbReference>
<sequence>MKAIQIEKFGDVDEMKMQTVGIPALGKKQILVQNNAVAIDPYDIKYVMGIYGPNDNWPIIPGSSVAGTVMELGSEAEGFKLGERVVATRHLKTYAELVPIGQSALAKIPTNVSDEVAVASALGAATGYQMIVDRLAIQAGERVLIHGGAGQVGAMAIQVALLRGAQVVATASPDDFEFVRSLGVQAVLDYHKIGWESLDAFDAILDPIGGQMTEKSVKVLKMHGRLKTLGAIPETLQSGADVEAVYADIKRPTLDALLALLADNQVQIRLGDILSFTEKNIQQAHLNGRQHSLHGKTILKFTD</sequence>
<protein>
    <submittedName>
        <fullName evidence="4">NADP-dependent oxidoreductase</fullName>
    </submittedName>
</protein>
<dbReference type="Proteomes" id="UP000500741">
    <property type="component" value="Chromosome"/>
</dbReference>
<evidence type="ECO:0000313" key="5">
    <source>
        <dbReference type="Proteomes" id="UP000500741"/>
    </source>
</evidence>
<keyword evidence="1" id="KW-0521">NADP</keyword>
<dbReference type="KEGG" id="wco:G7084_07965"/>
<dbReference type="InterPro" id="IPR036291">
    <property type="entry name" value="NAD(P)-bd_dom_sf"/>
</dbReference>
<accession>A0A6G8B1X8</accession>
<feature type="domain" description="Enoyl reductase (ER)" evidence="3">
    <location>
        <begin position="10"/>
        <end position="299"/>
    </location>
</feature>
<dbReference type="SUPFAM" id="SSF50129">
    <property type="entry name" value="GroES-like"/>
    <property type="match status" value="1"/>
</dbReference>
<dbReference type="EMBL" id="CP049888">
    <property type="protein sequence ID" value="QIL51225.1"/>
    <property type="molecule type" value="Genomic_DNA"/>
</dbReference>
<dbReference type="PANTHER" id="PTHR48106">
    <property type="entry name" value="QUINONE OXIDOREDUCTASE PIG3-RELATED"/>
    <property type="match status" value="1"/>
</dbReference>